<keyword evidence="1" id="KW-0812">Transmembrane</keyword>
<feature type="transmembrane region" description="Helical" evidence="1">
    <location>
        <begin position="12"/>
        <end position="31"/>
    </location>
</feature>
<keyword evidence="3" id="KW-1185">Reference proteome</keyword>
<dbReference type="AlphaFoldDB" id="A0A238ZE69"/>
<keyword evidence="1" id="KW-1133">Transmembrane helix</keyword>
<evidence type="ECO:0000313" key="3">
    <source>
        <dbReference type="Proteomes" id="UP000198310"/>
    </source>
</evidence>
<accession>A0A238ZE69</accession>
<evidence type="ECO:0000313" key="2">
    <source>
        <dbReference type="EMBL" id="SNR81053.1"/>
    </source>
</evidence>
<sequence>MIPLPNLPRWQQYLLVIGAALAIATGICLHLRGHQQVTTLMPLVLPLILWWPQPPATEQRLFWWLCVAVLFALVAGLLLLAKFPASWPVAPSLIKQVLAESIC</sequence>
<reference evidence="3" key="1">
    <citation type="submission" date="2017-06" db="EMBL/GenBank/DDBJ databases">
        <authorList>
            <person name="Varghese N."/>
            <person name="Submissions S."/>
        </authorList>
    </citation>
    <scope>NUCLEOTIDE SEQUENCE [LARGE SCALE GENOMIC DNA]</scope>
    <source>
        <strain evidence="3">DSM 28041</strain>
    </source>
</reference>
<protein>
    <submittedName>
        <fullName evidence="2">Uncharacterized protein</fullName>
    </submittedName>
</protein>
<organism evidence="2 3">
    <name type="scientific">Hymenobacter mucosus</name>
    <dbReference type="NCBI Taxonomy" id="1411120"/>
    <lineage>
        <taxon>Bacteria</taxon>
        <taxon>Pseudomonadati</taxon>
        <taxon>Bacteroidota</taxon>
        <taxon>Cytophagia</taxon>
        <taxon>Cytophagales</taxon>
        <taxon>Hymenobacteraceae</taxon>
        <taxon>Hymenobacter</taxon>
    </lineage>
</organism>
<dbReference type="EMBL" id="FZNS01000007">
    <property type="protein sequence ID" value="SNR81053.1"/>
    <property type="molecule type" value="Genomic_DNA"/>
</dbReference>
<dbReference type="Proteomes" id="UP000198310">
    <property type="component" value="Unassembled WGS sequence"/>
</dbReference>
<name>A0A238ZE69_9BACT</name>
<dbReference type="RefSeq" id="WP_089333474.1">
    <property type="nucleotide sequence ID" value="NZ_FZNS01000007.1"/>
</dbReference>
<gene>
    <name evidence="2" type="ORF">SAMN06269173_107112</name>
</gene>
<proteinExistence type="predicted"/>
<feature type="transmembrane region" description="Helical" evidence="1">
    <location>
        <begin position="61"/>
        <end position="81"/>
    </location>
</feature>
<keyword evidence="1" id="KW-0472">Membrane</keyword>
<evidence type="ECO:0000256" key="1">
    <source>
        <dbReference type="SAM" id="Phobius"/>
    </source>
</evidence>